<evidence type="ECO:0000313" key="7">
    <source>
        <dbReference type="Proteomes" id="UP000887567"/>
    </source>
</evidence>
<dbReference type="OrthoDB" id="408532at2759"/>
<keyword evidence="3" id="KW-0326">Glycosidase</keyword>
<protein>
    <recommendedName>
        <fullName evidence="8">Beta-glucuronidase</fullName>
    </recommendedName>
</protein>
<organism evidence="6 7">
    <name type="scientific">Exaiptasia diaphana</name>
    <name type="common">Tropical sea anemone</name>
    <name type="synonym">Aiptasia pulchella</name>
    <dbReference type="NCBI Taxonomy" id="2652724"/>
    <lineage>
        <taxon>Eukaryota</taxon>
        <taxon>Metazoa</taxon>
        <taxon>Cnidaria</taxon>
        <taxon>Anthozoa</taxon>
        <taxon>Hexacorallia</taxon>
        <taxon>Actiniaria</taxon>
        <taxon>Aiptasiidae</taxon>
        <taxon>Exaiptasia</taxon>
    </lineage>
</organism>
<feature type="domain" description="Glycosyl hydrolases family 2 sugar binding" evidence="5">
    <location>
        <begin position="42"/>
        <end position="223"/>
    </location>
</feature>
<feature type="domain" description="Glycoside hydrolase family 2 immunoglobulin-like beta-sandwich" evidence="4">
    <location>
        <begin position="226"/>
        <end position="316"/>
    </location>
</feature>
<dbReference type="InterPro" id="IPR036156">
    <property type="entry name" value="Beta-gal/glucu_dom_sf"/>
</dbReference>
<dbReference type="SUPFAM" id="SSF49785">
    <property type="entry name" value="Galactose-binding domain-like"/>
    <property type="match status" value="1"/>
</dbReference>
<dbReference type="GO" id="GO:0005975">
    <property type="term" value="P:carbohydrate metabolic process"/>
    <property type="evidence" value="ECO:0007669"/>
    <property type="project" value="InterPro"/>
</dbReference>
<dbReference type="GO" id="GO:0030246">
    <property type="term" value="F:carbohydrate binding"/>
    <property type="evidence" value="ECO:0007669"/>
    <property type="project" value="TreeGrafter"/>
</dbReference>
<sequence length="325" mass="37194">MTSLSAPNQYPAANWRRRRIRVSKIGVQGMLRVKDSETREVKDLCGLWNFRADMSNDREAGFRESWFSKPLSKSGTTIPMPVPSSYNDVTQDRTLRDFIGWVWYDREFFVPHSWNDLNKTRVVLRFESAHYYSIVWVNGKKVVEHEGGHLPFEVEITTDLAYNKVNWITAAVNNTLTPTTLPPGTIEYLTGGDGYPPGYFVQKYKFDFFNYAGIHRPVKLYTTSIAYLSDITITTSYDQTSQLAVVQFDCQVGAPDTVPENEITMKYDLLDKDNYVVATDSGADMFKGQFTIKNPILWWPVGMSNITAYLYTLKVSALITVLFIE</sequence>
<dbReference type="GeneID" id="110232697"/>
<dbReference type="KEGG" id="epa:110232697"/>
<dbReference type="EnsemblMetazoa" id="XM_021037910.2">
    <property type="protein sequence ID" value="XP_020893569.2"/>
    <property type="gene ID" value="LOC110232697"/>
</dbReference>
<evidence type="ECO:0000259" key="5">
    <source>
        <dbReference type="Pfam" id="PF02837"/>
    </source>
</evidence>
<dbReference type="InterPro" id="IPR013783">
    <property type="entry name" value="Ig-like_fold"/>
</dbReference>
<proteinExistence type="inferred from homology"/>
<dbReference type="PANTHER" id="PTHR10066:SF67">
    <property type="entry name" value="BETA-GLUCURONIDASE"/>
    <property type="match status" value="1"/>
</dbReference>
<dbReference type="Pfam" id="PF00703">
    <property type="entry name" value="Glyco_hydro_2"/>
    <property type="match status" value="1"/>
</dbReference>
<comment type="similarity">
    <text evidence="1">Belongs to the glycosyl hydrolase 2 family.</text>
</comment>
<evidence type="ECO:0000256" key="2">
    <source>
        <dbReference type="ARBA" id="ARBA00022801"/>
    </source>
</evidence>
<dbReference type="GO" id="GO:0019391">
    <property type="term" value="P:glucuronoside catabolic process"/>
    <property type="evidence" value="ECO:0007669"/>
    <property type="project" value="TreeGrafter"/>
</dbReference>
<evidence type="ECO:0000313" key="6">
    <source>
        <dbReference type="EnsemblMetazoa" id="XP_020893569.2"/>
    </source>
</evidence>
<evidence type="ECO:0008006" key="8">
    <source>
        <dbReference type="Google" id="ProtNLM"/>
    </source>
</evidence>
<keyword evidence="2" id="KW-0378">Hydrolase</keyword>
<evidence type="ECO:0000256" key="1">
    <source>
        <dbReference type="ARBA" id="ARBA00007401"/>
    </source>
</evidence>
<dbReference type="GO" id="GO:0004566">
    <property type="term" value="F:beta-glucuronidase activity"/>
    <property type="evidence" value="ECO:0007669"/>
    <property type="project" value="TreeGrafter"/>
</dbReference>
<dbReference type="InterPro" id="IPR008979">
    <property type="entry name" value="Galactose-bd-like_sf"/>
</dbReference>
<evidence type="ECO:0000259" key="4">
    <source>
        <dbReference type="Pfam" id="PF00703"/>
    </source>
</evidence>
<dbReference type="Gene3D" id="2.60.120.260">
    <property type="entry name" value="Galactose-binding domain-like"/>
    <property type="match status" value="1"/>
</dbReference>
<dbReference type="InterPro" id="IPR006104">
    <property type="entry name" value="Glyco_hydro_2_N"/>
</dbReference>
<dbReference type="AlphaFoldDB" id="A0A913WSS9"/>
<keyword evidence="7" id="KW-1185">Reference proteome</keyword>
<name>A0A913WSS9_EXADI</name>
<dbReference type="InterPro" id="IPR006102">
    <property type="entry name" value="Ig-like_GH2"/>
</dbReference>
<dbReference type="PANTHER" id="PTHR10066">
    <property type="entry name" value="BETA-GLUCURONIDASE"/>
    <property type="match status" value="1"/>
</dbReference>
<dbReference type="Gene3D" id="2.60.40.10">
    <property type="entry name" value="Immunoglobulins"/>
    <property type="match status" value="1"/>
</dbReference>
<accession>A0A913WSS9</accession>
<dbReference type="SUPFAM" id="SSF49303">
    <property type="entry name" value="beta-Galactosidase/glucuronidase domain"/>
    <property type="match status" value="1"/>
</dbReference>
<dbReference type="RefSeq" id="XP_020893569.2">
    <property type="nucleotide sequence ID" value="XM_021037910.2"/>
</dbReference>
<evidence type="ECO:0000256" key="3">
    <source>
        <dbReference type="ARBA" id="ARBA00023295"/>
    </source>
</evidence>
<dbReference type="FunFam" id="2.60.120.260:FF:000027">
    <property type="entry name" value="Beta-glucuronidase"/>
    <property type="match status" value="1"/>
</dbReference>
<dbReference type="Pfam" id="PF02837">
    <property type="entry name" value="Glyco_hydro_2_N"/>
    <property type="match status" value="1"/>
</dbReference>
<reference evidence="6" key="1">
    <citation type="submission" date="2022-11" db="UniProtKB">
        <authorList>
            <consortium name="EnsemblMetazoa"/>
        </authorList>
    </citation>
    <scope>IDENTIFICATION</scope>
</reference>
<dbReference type="Proteomes" id="UP000887567">
    <property type="component" value="Unplaced"/>
</dbReference>
<dbReference type="OMA" id="YNIATIV"/>